<feature type="compositionally biased region" description="Acidic residues" evidence="1">
    <location>
        <begin position="330"/>
        <end position="349"/>
    </location>
</feature>
<dbReference type="Proteomes" id="UP000320762">
    <property type="component" value="Unassembled WGS sequence"/>
</dbReference>
<feature type="region of interest" description="Disordered" evidence="1">
    <location>
        <begin position="330"/>
        <end position="448"/>
    </location>
</feature>
<evidence type="ECO:0000313" key="3">
    <source>
        <dbReference type="Proteomes" id="UP000320762"/>
    </source>
</evidence>
<dbReference type="AlphaFoldDB" id="A0A550C4C7"/>
<feature type="compositionally biased region" description="Acidic residues" evidence="1">
    <location>
        <begin position="394"/>
        <end position="443"/>
    </location>
</feature>
<keyword evidence="3" id="KW-1185">Reference proteome</keyword>
<sequence length="634" mass="70967">MSTIRALGIHEVLCIVIDAIADYEIYDATRIGQVRYRWRCHCLAQAARVNRLWHRFASTRLWKNVDLSSVLKLLPPDAWYFYNHFEVKCRIGVTLQQFTLQRDKWPEYWSHQWRDIKDPTFALTRSISEGEWCAVMRYTRYIKTLRLNYKNACADKDGPELDNVSFDQDTVYFAIAANLPRVRVFPKLETLIVHELCNEAAALRFVFASAPSLAFANVSSHASDAGAAPIAATRTPHLKLFFRGHSGGRCIITKRLIAECIRALTYEGVVQPSCEGPARITSGSATRTDGAAQVEEDIRPQNSGRTSILTEIILVDEPVSAKQYRQLQEDLEPDEGYEDDDWDDDEESDGGGKGDGEGDGDSKVDEKRDPTAAIIAKSGRSKPEELPDARDDDFFSDSNDGEDGEENEGEGEGEDDDGEDIDEEEEVEDSSDDDDGEEEESDSDNIFAKALRPCHALRRLETTTLGPESLRTIASLPDLTLLALSSRQPGVFLDDHSPDASKFTDMPFPSLRILLFHGESGINALANILSLRNDLWLLEELHLNDKLRSIFSVHAVSTLFSRHIRTDTLKSLRLTLDSVPSNNRPFYSLTPLLDFSYLEELDVRGSDALNGSWHSTALTAEQTTVCLPKGPSQV</sequence>
<comment type="caution">
    <text evidence="2">The sequence shown here is derived from an EMBL/GenBank/DDBJ whole genome shotgun (WGS) entry which is preliminary data.</text>
</comment>
<dbReference type="EMBL" id="VDMD01000027">
    <property type="protein sequence ID" value="TRM59661.1"/>
    <property type="molecule type" value="Genomic_DNA"/>
</dbReference>
<name>A0A550C4C7_9AGAR</name>
<evidence type="ECO:0000313" key="2">
    <source>
        <dbReference type="EMBL" id="TRM59661.1"/>
    </source>
</evidence>
<gene>
    <name evidence="2" type="ORF">BD626DRAFT_572602</name>
</gene>
<protein>
    <submittedName>
        <fullName evidence="2">Uncharacterized protein</fullName>
    </submittedName>
</protein>
<feature type="compositionally biased region" description="Basic and acidic residues" evidence="1">
    <location>
        <begin position="350"/>
        <end position="370"/>
    </location>
</feature>
<proteinExistence type="predicted"/>
<accession>A0A550C4C7</accession>
<reference evidence="2 3" key="1">
    <citation type="journal article" date="2019" name="New Phytol.">
        <title>Comparative genomics reveals unique wood-decay strategies and fruiting body development in the Schizophyllaceae.</title>
        <authorList>
            <person name="Almasi E."/>
            <person name="Sahu N."/>
            <person name="Krizsan K."/>
            <person name="Balint B."/>
            <person name="Kovacs G.M."/>
            <person name="Kiss B."/>
            <person name="Cseklye J."/>
            <person name="Drula E."/>
            <person name="Henrissat B."/>
            <person name="Nagy I."/>
            <person name="Chovatia M."/>
            <person name="Adam C."/>
            <person name="LaButti K."/>
            <person name="Lipzen A."/>
            <person name="Riley R."/>
            <person name="Grigoriev I.V."/>
            <person name="Nagy L.G."/>
        </authorList>
    </citation>
    <scope>NUCLEOTIDE SEQUENCE [LARGE SCALE GENOMIC DNA]</scope>
    <source>
        <strain evidence="2 3">NL-1724</strain>
    </source>
</reference>
<evidence type="ECO:0000256" key="1">
    <source>
        <dbReference type="SAM" id="MobiDB-lite"/>
    </source>
</evidence>
<organism evidence="2 3">
    <name type="scientific">Schizophyllum amplum</name>
    <dbReference type="NCBI Taxonomy" id="97359"/>
    <lineage>
        <taxon>Eukaryota</taxon>
        <taxon>Fungi</taxon>
        <taxon>Dikarya</taxon>
        <taxon>Basidiomycota</taxon>
        <taxon>Agaricomycotina</taxon>
        <taxon>Agaricomycetes</taxon>
        <taxon>Agaricomycetidae</taxon>
        <taxon>Agaricales</taxon>
        <taxon>Schizophyllaceae</taxon>
        <taxon>Schizophyllum</taxon>
    </lineage>
</organism>
<feature type="compositionally biased region" description="Basic and acidic residues" evidence="1">
    <location>
        <begin position="381"/>
        <end position="393"/>
    </location>
</feature>